<proteinExistence type="predicted"/>
<evidence type="ECO:0008006" key="4">
    <source>
        <dbReference type="Google" id="ProtNLM"/>
    </source>
</evidence>
<dbReference type="Gene3D" id="1.10.1220.10">
    <property type="entry name" value="Met repressor-like"/>
    <property type="match status" value="1"/>
</dbReference>
<evidence type="ECO:0000313" key="1">
    <source>
        <dbReference type="EMBL" id="KST69319.1"/>
    </source>
</evidence>
<dbReference type="AlphaFoldDB" id="A0A0V7ZXK8"/>
<dbReference type="RefSeq" id="WP_027846038.1">
    <property type="nucleotide sequence ID" value="NZ_LMTZ01000026.1"/>
</dbReference>
<keyword evidence="3" id="KW-1185">Reference proteome</keyword>
<organism evidence="2 3">
    <name type="scientific">Mastigocoleus testarum BC008</name>
    <dbReference type="NCBI Taxonomy" id="371196"/>
    <lineage>
        <taxon>Bacteria</taxon>
        <taxon>Bacillati</taxon>
        <taxon>Cyanobacteriota</taxon>
        <taxon>Cyanophyceae</taxon>
        <taxon>Nostocales</taxon>
        <taxon>Hapalosiphonaceae</taxon>
        <taxon>Mastigocoleus</taxon>
    </lineage>
</organism>
<comment type="caution">
    <text evidence="2">The sequence shown here is derived from an EMBL/GenBank/DDBJ whole genome shotgun (WGS) entry which is preliminary data.</text>
</comment>
<sequence length="60" mass="7177">MPENPQLKDLRVYLDADIHMRLKILCVKKNRSMSSVVAELVEQWIEETEELERQKRPPRS</sequence>
<dbReference type="GO" id="GO:0006355">
    <property type="term" value="P:regulation of DNA-templated transcription"/>
    <property type="evidence" value="ECO:0007669"/>
    <property type="project" value="InterPro"/>
</dbReference>
<dbReference type="EMBL" id="LMTZ01000026">
    <property type="protein sequence ID" value="KST69333.1"/>
    <property type="molecule type" value="Genomic_DNA"/>
</dbReference>
<dbReference type="InterPro" id="IPR015354">
    <property type="entry name" value="DNA_partition_ParG"/>
</dbReference>
<accession>A0A0V7ZXK8</accession>
<dbReference type="InterPro" id="IPR010985">
    <property type="entry name" value="Ribbon_hlx_hlx"/>
</dbReference>
<evidence type="ECO:0000313" key="3">
    <source>
        <dbReference type="Proteomes" id="UP000053372"/>
    </source>
</evidence>
<dbReference type="InterPro" id="IPR013321">
    <property type="entry name" value="Arc_rbn_hlx_hlx"/>
</dbReference>
<dbReference type="SUPFAM" id="SSF47598">
    <property type="entry name" value="Ribbon-helix-helix"/>
    <property type="match status" value="1"/>
</dbReference>
<dbReference type="Pfam" id="PF09274">
    <property type="entry name" value="ParG"/>
    <property type="match status" value="1"/>
</dbReference>
<name>A0A0V7ZXK8_9CYAN</name>
<dbReference type="Proteomes" id="UP000053372">
    <property type="component" value="Unassembled WGS sequence"/>
</dbReference>
<reference evidence="2 3" key="1">
    <citation type="journal article" date="2015" name="Genome Announc.">
        <title>Draft Genome of the Euendolithic (true boring) Cyanobacterium Mastigocoleus testarum strain BC008.</title>
        <authorList>
            <person name="Guida B.S."/>
            <person name="Garcia-Pichel F."/>
        </authorList>
    </citation>
    <scope>NUCLEOTIDE SEQUENCE [LARGE SCALE GENOMIC DNA]</scope>
    <source>
        <strain evidence="2 3">BC008</strain>
    </source>
</reference>
<protein>
    <recommendedName>
        <fullName evidence="4">CopG family transcriptional regulator</fullName>
    </recommendedName>
</protein>
<gene>
    <name evidence="1" type="ORF">BC008_03785</name>
    <name evidence="2" type="ORF">BC008_03855</name>
</gene>
<evidence type="ECO:0000313" key="2">
    <source>
        <dbReference type="EMBL" id="KST69333.1"/>
    </source>
</evidence>
<dbReference type="EMBL" id="LMTZ01000027">
    <property type="protein sequence ID" value="KST69319.1"/>
    <property type="molecule type" value="Genomic_DNA"/>
</dbReference>